<dbReference type="Proteomes" id="UP001174936">
    <property type="component" value="Unassembled WGS sequence"/>
</dbReference>
<sequence>MLGAPLQRNLSSSCPKLSQGAQRKKVVKSRSDFLRHPPRPSARRQDLETRVQIIAHPLYSPCLREDRHLCRQSEGKWR</sequence>
<evidence type="ECO:0000256" key="1">
    <source>
        <dbReference type="SAM" id="MobiDB-lite"/>
    </source>
</evidence>
<name>A0AA39Y6J3_9PEZI</name>
<feature type="compositionally biased region" description="Polar residues" evidence="1">
    <location>
        <begin position="8"/>
        <end position="21"/>
    </location>
</feature>
<feature type="region of interest" description="Disordered" evidence="1">
    <location>
        <begin position="1"/>
        <end position="47"/>
    </location>
</feature>
<keyword evidence="3" id="KW-1185">Reference proteome</keyword>
<protein>
    <submittedName>
        <fullName evidence="2">Uncharacterized protein</fullName>
    </submittedName>
</protein>
<evidence type="ECO:0000313" key="2">
    <source>
        <dbReference type="EMBL" id="KAK0646644.1"/>
    </source>
</evidence>
<dbReference type="EMBL" id="JAULSV010000004">
    <property type="protein sequence ID" value="KAK0646644.1"/>
    <property type="molecule type" value="Genomic_DNA"/>
</dbReference>
<evidence type="ECO:0000313" key="3">
    <source>
        <dbReference type="Proteomes" id="UP001174936"/>
    </source>
</evidence>
<reference evidence="2" key="1">
    <citation type="submission" date="2023-06" db="EMBL/GenBank/DDBJ databases">
        <title>Genome-scale phylogeny and comparative genomics of the fungal order Sordariales.</title>
        <authorList>
            <consortium name="Lawrence Berkeley National Laboratory"/>
            <person name="Hensen N."/>
            <person name="Bonometti L."/>
            <person name="Westerberg I."/>
            <person name="Brannstrom I.O."/>
            <person name="Guillou S."/>
            <person name="Cros-Aarteil S."/>
            <person name="Calhoun S."/>
            <person name="Haridas S."/>
            <person name="Kuo A."/>
            <person name="Mondo S."/>
            <person name="Pangilinan J."/>
            <person name="Riley R."/>
            <person name="Labutti K."/>
            <person name="Andreopoulos B."/>
            <person name="Lipzen A."/>
            <person name="Chen C."/>
            <person name="Yanf M."/>
            <person name="Daum C."/>
            <person name="Ng V."/>
            <person name="Clum A."/>
            <person name="Steindorff A."/>
            <person name="Ohm R."/>
            <person name="Martin F."/>
            <person name="Silar P."/>
            <person name="Natvig D."/>
            <person name="Lalanne C."/>
            <person name="Gautier V."/>
            <person name="Ament-Velasquez S.L."/>
            <person name="Kruys A."/>
            <person name="Hutchinson M.I."/>
            <person name="Powell A.J."/>
            <person name="Barry K."/>
            <person name="Miller A.N."/>
            <person name="Grigoriev I.V."/>
            <person name="Debuchy R."/>
            <person name="Gladieux P."/>
            <person name="Thoren M.H."/>
            <person name="Johannesson H."/>
        </authorList>
    </citation>
    <scope>NUCLEOTIDE SEQUENCE</scope>
    <source>
        <strain evidence="2">SMH2532-1</strain>
    </source>
</reference>
<gene>
    <name evidence="2" type="ORF">B0T16DRAFT_510985</name>
</gene>
<proteinExistence type="predicted"/>
<comment type="caution">
    <text evidence="2">The sequence shown here is derived from an EMBL/GenBank/DDBJ whole genome shotgun (WGS) entry which is preliminary data.</text>
</comment>
<organism evidence="2 3">
    <name type="scientific">Cercophora newfieldiana</name>
    <dbReference type="NCBI Taxonomy" id="92897"/>
    <lineage>
        <taxon>Eukaryota</taxon>
        <taxon>Fungi</taxon>
        <taxon>Dikarya</taxon>
        <taxon>Ascomycota</taxon>
        <taxon>Pezizomycotina</taxon>
        <taxon>Sordariomycetes</taxon>
        <taxon>Sordariomycetidae</taxon>
        <taxon>Sordariales</taxon>
        <taxon>Lasiosphaeriaceae</taxon>
        <taxon>Cercophora</taxon>
    </lineage>
</organism>
<accession>A0AA39Y6J3</accession>
<dbReference type="AlphaFoldDB" id="A0AA39Y6J3"/>